<evidence type="ECO:0000313" key="5">
    <source>
        <dbReference type="Proteomes" id="UP000219374"/>
    </source>
</evidence>
<evidence type="ECO:0000259" key="3">
    <source>
        <dbReference type="Pfam" id="PF20410"/>
    </source>
</evidence>
<gene>
    <name evidence="4" type="ORF">SAMN06296416_105232</name>
</gene>
<keyword evidence="5" id="KW-1185">Reference proteome</keyword>
<evidence type="ECO:0000313" key="4">
    <source>
        <dbReference type="EMBL" id="SOD54959.1"/>
    </source>
</evidence>
<dbReference type="Pfam" id="PF20410">
    <property type="entry name" value="X-Tfes_XVIPCD"/>
    <property type="match status" value="1"/>
</dbReference>
<protein>
    <submittedName>
        <fullName evidence="4">Uncharacterized alpha/beta hydrolase domain</fullName>
    </submittedName>
</protein>
<feature type="compositionally biased region" description="Low complexity" evidence="1">
    <location>
        <begin position="521"/>
        <end position="536"/>
    </location>
</feature>
<keyword evidence="4" id="KW-0378">Hydrolase</keyword>
<organism evidence="4 5">
    <name type="scientific">Pseudoxanthomonas wuyuanensis</name>
    <dbReference type="NCBI Taxonomy" id="1073196"/>
    <lineage>
        <taxon>Bacteria</taxon>
        <taxon>Pseudomonadati</taxon>
        <taxon>Pseudomonadota</taxon>
        <taxon>Gammaproteobacteria</taxon>
        <taxon>Lysobacterales</taxon>
        <taxon>Lysobacteraceae</taxon>
        <taxon>Pseudoxanthomonas</taxon>
    </lineage>
</organism>
<proteinExistence type="predicted"/>
<dbReference type="PANTHER" id="PTHR33840">
    <property type="match status" value="1"/>
</dbReference>
<feature type="domain" description="T6SS Phospholipase effector Tle1-like catalytic" evidence="2">
    <location>
        <begin position="57"/>
        <end position="175"/>
    </location>
</feature>
<dbReference type="RefSeq" id="WP_097122224.1">
    <property type="nucleotide sequence ID" value="NZ_OCND01000005.1"/>
</dbReference>
<reference evidence="4 5" key="1">
    <citation type="submission" date="2017-09" db="EMBL/GenBank/DDBJ databases">
        <authorList>
            <person name="Ehlers B."/>
            <person name="Leendertz F.H."/>
        </authorList>
    </citation>
    <scope>NUCLEOTIDE SEQUENCE [LARGE SCALE GENOMIC DNA]</scope>
    <source>
        <strain evidence="4 5">CGMCC 1.10978</strain>
    </source>
</reference>
<evidence type="ECO:0000256" key="1">
    <source>
        <dbReference type="SAM" id="MobiDB-lite"/>
    </source>
</evidence>
<dbReference type="AlphaFoldDB" id="A0A286D8I9"/>
<feature type="domain" description="X-Tfes XVIPCD" evidence="3">
    <location>
        <begin position="394"/>
        <end position="497"/>
    </location>
</feature>
<dbReference type="EMBL" id="OCND01000005">
    <property type="protein sequence ID" value="SOD54959.1"/>
    <property type="molecule type" value="Genomic_DNA"/>
</dbReference>
<dbReference type="PANTHER" id="PTHR33840:SF1">
    <property type="entry name" value="TLE1 PHOSPHOLIPASE DOMAIN-CONTAINING PROTEIN"/>
    <property type="match status" value="1"/>
</dbReference>
<name>A0A286D8I9_9GAMM</name>
<feature type="region of interest" description="Disordered" evidence="1">
    <location>
        <begin position="498"/>
        <end position="536"/>
    </location>
</feature>
<dbReference type="InterPro" id="IPR018712">
    <property type="entry name" value="Tle1-like_cat"/>
</dbReference>
<dbReference type="GO" id="GO:0016787">
    <property type="term" value="F:hydrolase activity"/>
    <property type="evidence" value="ECO:0007669"/>
    <property type="project" value="UniProtKB-KW"/>
</dbReference>
<sequence>MTDKHKIGKDGLPDDGVAHYSADAEDMALFDRAHAELDEMLIPVLHASSRDRLYLAAFDGTWNDADLDPEHMTNVGRIREQINALRENGETGIGVGYVNGVGTQSNALVRTLDGALGYTYEERLEEMYSLFSTQAKAWLREDPDVRISIAAVGFSRGAEQAAGFARLLHERGIQDPDGAIVRSDGSGRTTIEYSKPPLVPAGQVAQAVGLFDPVGTGEPRNHDRRLPPSVISGFQITAQDERRGLFKSTSIIDQGMTADGRLLAVMGPGAHSNIGGGYHRNGLSERSGNLMVDFLNSLSGKPYLQKQPEPDDPRLNVVHRSEQGMLLYRLWNKVDRQGPDGVVEELAPRGVCRVVPDCRNAEPMDSQLASRFEFRRNGEALPSAAAARLTTPLDPGHPDHALLRQSQSAVYRLDASLGRRPDEHSERLAAFLLPAAKQAGLRRIDHAVLSQQTATSAQGQYVFAVEGDLDSVMNKWARAETGVAIDTPAADSFRRLERVNREQALEADAQTNQLQPPPEPQSQSQQNQDQQRAMAR</sequence>
<evidence type="ECO:0000259" key="2">
    <source>
        <dbReference type="Pfam" id="PF09994"/>
    </source>
</evidence>
<dbReference type="Pfam" id="PF09994">
    <property type="entry name" value="T6SS_Tle1-like_cat"/>
    <property type="match status" value="1"/>
</dbReference>
<dbReference type="Proteomes" id="UP000219374">
    <property type="component" value="Unassembled WGS sequence"/>
</dbReference>
<dbReference type="InterPro" id="IPR046519">
    <property type="entry name" value="X-Tfes_XVIPCD"/>
</dbReference>
<accession>A0A286D8I9</accession>
<dbReference type="OrthoDB" id="5952792at2"/>